<evidence type="ECO:0000313" key="3">
    <source>
        <dbReference type="Proteomes" id="UP000011760"/>
    </source>
</evidence>
<dbReference type="KEGG" id="ccn:H924_11600"/>
<reference evidence="2 3" key="1">
    <citation type="submission" date="2013-02" db="EMBL/GenBank/DDBJ databases">
        <title>The complete genome sequence of Corynebacterium callunae DSM 20147.</title>
        <authorList>
            <person name="Ruckert C."/>
            <person name="Albersmeier A."/>
            <person name="Kalinowski J."/>
        </authorList>
    </citation>
    <scope>NUCLEOTIDE SEQUENCE [LARGE SCALE GENOMIC DNA]</scope>
    <source>
        <strain evidence="2 3">DSM 20147</strain>
    </source>
</reference>
<dbReference type="GO" id="GO:0016853">
    <property type="term" value="F:isomerase activity"/>
    <property type="evidence" value="ECO:0007669"/>
    <property type="project" value="TreeGrafter"/>
</dbReference>
<dbReference type="InterPro" id="IPR003719">
    <property type="entry name" value="Phenazine_PhzF-like"/>
</dbReference>
<dbReference type="HOGENOM" id="CLU_048756_0_0_11"/>
<dbReference type="PANTHER" id="PTHR13774">
    <property type="entry name" value="PHENAZINE BIOSYNTHESIS PROTEIN"/>
    <property type="match status" value="1"/>
</dbReference>
<feature type="active site" evidence="1">
    <location>
        <position position="45"/>
    </location>
</feature>
<proteinExistence type="predicted"/>
<dbReference type="Pfam" id="PF02567">
    <property type="entry name" value="PhzC-PhzF"/>
    <property type="match status" value="1"/>
</dbReference>
<dbReference type="PIRSF" id="PIRSF016184">
    <property type="entry name" value="PhzC_PhzF"/>
    <property type="match status" value="1"/>
</dbReference>
<dbReference type="GO" id="GO:0005737">
    <property type="term" value="C:cytoplasm"/>
    <property type="evidence" value="ECO:0007669"/>
    <property type="project" value="TreeGrafter"/>
</dbReference>
<evidence type="ECO:0000256" key="1">
    <source>
        <dbReference type="PIRSR" id="PIRSR016184-1"/>
    </source>
</evidence>
<organism evidence="2 3">
    <name type="scientific">Corynebacterium callunae DSM 20147</name>
    <dbReference type="NCBI Taxonomy" id="1121353"/>
    <lineage>
        <taxon>Bacteria</taxon>
        <taxon>Bacillati</taxon>
        <taxon>Actinomycetota</taxon>
        <taxon>Actinomycetes</taxon>
        <taxon>Mycobacteriales</taxon>
        <taxon>Corynebacteriaceae</taxon>
        <taxon>Corynebacterium</taxon>
    </lineage>
</organism>
<dbReference type="PATRIC" id="fig|1121353.3.peg.2369"/>
<dbReference type="Proteomes" id="UP000011760">
    <property type="component" value="Chromosome"/>
</dbReference>
<dbReference type="PANTHER" id="PTHR13774:SF32">
    <property type="entry name" value="ANTISENSE-ENHANCING SEQUENCE 1"/>
    <property type="match status" value="1"/>
</dbReference>
<dbReference type="AlphaFoldDB" id="M1V0E8"/>
<dbReference type="OrthoDB" id="9788221at2"/>
<dbReference type="NCBIfam" id="TIGR00654">
    <property type="entry name" value="PhzF_family"/>
    <property type="match status" value="1"/>
</dbReference>
<dbReference type="STRING" id="1121353.H924_11600"/>
<dbReference type="SUPFAM" id="SSF54506">
    <property type="entry name" value="Diaminopimelate epimerase-like"/>
    <property type="match status" value="1"/>
</dbReference>
<gene>
    <name evidence="2" type="ORF">H924_11600</name>
</gene>
<sequence length="273" mass="28962">MKPYFQVDVFGTEPLMGNPLAVIAAADDLSEQDMQRIARWTNLSETTFLLEPTTKDADYRVRIFTPTGELPFAGHPTLGTAHAFLELGGKPKTEGVVIQECAAGLVRVRTSEGLAFEAPPTIKKGPLLDAHLQRLCGALGVSPESVIGHQWVDNGPGWAVVELASAQEVLAVEPDFSSFPEAKAGLLGAYPAGSPAAFEVRAFAPGIGEDPVTGSLNASIAQWLQREGRAGAGYRATQGQKLQHAGEIMIDIAGETVWVGGSTRTIFRGEAIL</sequence>
<evidence type="ECO:0000313" key="2">
    <source>
        <dbReference type="EMBL" id="AGG67748.1"/>
    </source>
</evidence>
<dbReference type="EMBL" id="CP004354">
    <property type="protein sequence ID" value="AGG67748.1"/>
    <property type="molecule type" value="Genomic_DNA"/>
</dbReference>
<dbReference type="RefSeq" id="WP_015652174.1">
    <property type="nucleotide sequence ID" value="NC_020506.1"/>
</dbReference>
<name>M1V0E8_9CORY</name>
<dbReference type="Gene3D" id="3.10.310.10">
    <property type="entry name" value="Diaminopimelate Epimerase, Chain A, domain 1"/>
    <property type="match status" value="2"/>
</dbReference>
<keyword evidence="3" id="KW-1185">Reference proteome</keyword>
<dbReference type="eggNOG" id="COG0384">
    <property type="taxonomic scope" value="Bacteria"/>
</dbReference>
<protein>
    <submittedName>
        <fullName evidence="2">Epimerase</fullName>
    </submittedName>
</protein>
<accession>M1V0E8</accession>